<evidence type="ECO:0000256" key="3">
    <source>
        <dbReference type="ARBA" id="ARBA00009640"/>
    </source>
</evidence>
<dbReference type="InterPro" id="IPR043133">
    <property type="entry name" value="GTP-CH-I_C/QueF"/>
</dbReference>
<feature type="compositionally biased region" description="Pro residues" evidence="10">
    <location>
        <begin position="170"/>
        <end position="203"/>
    </location>
</feature>
<keyword evidence="9" id="KW-0456">Lyase</keyword>
<dbReference type="RefSeq" id="WP_208197227.1">
    <property type="nucleotide sequence ID" value="NZ_CP076023.1"/>
</dbReference>
<dbReference type="NCBIfam" id="TIGR00525">
    <property type="entry name" value="folB"/>
    <property type="match status" value="1"/>
</dbReference>
<name>A0ABX8GKF7_9CELL</name>
<dbReference type="PROSITE" id="PS00794">
    <property type="entry name" value="HPPK"/>
    <property type="match status" value="1"/>
</dbReference>
<feature type="compositionally biased region" description="Low complexity" evidence="10">
    <location>
        <begin position="204"/>
        <end position="218"/>
    </location>
</feature>
<keyword evidence="4 12" id="KW-0808">Transferase</keyword>
<dbReference type="Pfam" id="PF01288">
    <property type="entry name" value="HPPK"/>
    <property type="match status" value="1"/>
</dbReference>
<comment type="pathway">
    <text evidence="9">Cofactor biosynthesis; tetrahydrofolate biosynthesis; 2-amino-4-hydroxy-6-hydroxymethyl-7,8-dihydropteridine diphosphate from 7,8-dihydroneopterin triphosphate: step 3/4.</text>
</comment>
<protein>
    <recommendedName>
        <fullName evidence="9">Bifunctional folate synthesis protein</fullName>
    </recommendedName>
    <domain>
        <recommendedName>
            <fullName evidence="9">Dihydroneopterin aldolase</fullName>
            <shortName evidence="9">DHNA</shortName>
            <ecNumber evidence="9">4.1.2.25</ecNumber>
        </recommendedName>
        <alternativeName>
            <fullName evidence="9">7,8-dihydroneopterin aldolase</fullName>
        </alternativeName>
    </domain>
    <domain>
        <recommendedName>
            <fullName evidence="9">2-amino-4-hydroxy-6-hydroxymethyldihydropteridine pyrophosphokinase</fullName>
            <ecNumber evidence="9">2.7.6.3</ecNumber>
        </recommendedName>
        <alternativeName>
            <fullName evidence="9">6-hydroxymethyl-7,8-dihydropterin pyrophosphokinase</fullName>
            <shortName evidence="9">PPPK</shortName>
        </alternativeName>
        <alternativeName>
            <fullName evidence="9">7,8-dihydro-6-hydroxymethylpterin pyrophosphokinase</fullName>
            <shortName evidence="9">HPPK</shortName>
        </alternativeName>
    </domain>
</protein>
<dbReference type="EC" id="2.7.6.3" evidence="9"/>
<evidence type="ECO:0000313" key="13">
    <source>
        <dbReference type="Proteomes" id="UP000679335"/>
    </source>
</evidence>
<dbReference type="InterPro" id="IPR035907">
    <property type="entry name" value="Hppk_sf"/>
</dbReference>
<comment type="pathway">
    <text evidence="2">Cofactor biosynthesis; tetrahydrofolate biosynthesis; 2-amino-4-hydroxy-6-hydroxymethyl-7,8-dihydropteridine diphosphate from 7,8-dihydroneopterin triphosphate: step 4/4.</text>
</comment>
<evidence type="ECO:0000256" key="9">
    <source>
        <dbReference type="RuleBase" id="RU362079"/>
    </source>
</evidence>
<dbReference type="CDD" id="cd00483">
    <property type="entry name" value="HPPK"/>
    <property type="match status" value="1"/>
</dbReference>
<dbReference type="EC" id="4.1.2.25" evidence="9"/>
<sequence>MNVQDDVHDEGGRRLDQIRLTGVTATGYHGVFEHERRDGQTFVADVVVHVDTRRAAAGDDLVHTVDYGQAAQLVAAVLSGEPVDLIETVAERIAATVLALPGVQAVDVAVHKPQAPIPVPFGDVVVSIRRDRTKLPAAEPYRPATGQVRRSADTGLRPRTAALPLAAGPSSPPAPELPPPSAPAVPVPPAPLPVPGPPSPPLGAPAAPAPAAASTPAPDASRLGHDAGPDGVGAVVVGPAPSGAVPTGVMPAVAAGPDAAPDGARTELMAPVPDVVDGELVLDALDEPPAQPVRCVLALGSNVGPAQETLRQAVAELAATPGVEVVAVSPLARTAAVGPEQPDFLNAVVLARTTLAARDLLRAVHAVEQRHGRERVQRWGPRTLDVDIIVYGDTVAVTDDLELPHPRAHERAFVLQPWAQVDPEAQLPGLGGGPVAQLAATAPDRDGVRWMALDWLTAPVPAANPEPEGASAGEAHLP</sequence>
<dbReference type="SUPFAM" id="SSF55083">
    <property type="entry name" value="6-hydroxymethyl-7,8-dihydropterin pyrophosphokinase, HPPK"/>
    <property type="match status" value="1"/>
</dbReference>
<feature type="domain" description="7,8-dihydro-6-hydroxymethylpterin-pyrophosphokinase" evidence="11">
    <location>
        <begin position="378"/>
        <end position="389"/>
    </location>
</feature>
<evidence type="ECO:0000256" key="8">
    <source>
        <dbReference type="ARBA" id="ARBA00022909"/>
    </source>
</evidence>
<dbReference type="SUPFAM" id="SSF55620">
    <property type="entry name" value="Tetrahydrobiopterin biosynthesis enzymes-like"/>
    <property type="match status" value="1"/>
</dbReference>
<evidence type="ECO:0000256" key="4">
    <source>
        <dbReference type="ARBA" id="ARBA00022679"/>
    </source>
</evidence>
<gene>
    <name evidence="12" type="primary">folK</name>
    <name evidence="12" type="ORF">KKR89_03145</name>
</gene>
<evidence type="ECO:0000256" key="1">
    <source>
        <dbReference type="ARBA" id="ARBA00000198"/>
    </source>
</evidence>
<keyword evidence="8 9" id="KW-0289">Folate biosynthesis</keyword>
<comment type="catalytic activity">
    <reaction evidence="9">
        <text>7,8-dihydroneopterin = 6-hydroxymethyl-7,8-dihydropterin + glycolaldehyde</text>
        <dbReference type="Rhea" id="RHEA:10540"/>
        <dbReference type="ChEBI" id="CHEBI:17001"/>
        <dbReference type="ChEBI" id="CHEBI:17071"/>
        <dbReference type="ChEBI" id="CHEBI:44841"/>
        <dbReference type="EC" id="4.1.2.25"/>
    </reaction>
</comment>
<keyword evidence="6" id="KW-0418">Kinase</keyword>
<evidence type="ECO:0000256" key="10">
    <source>
        <dbReference type="SAM" id="MobiDB-lite"/>
    </source>
</evidence>
<comment type="function">
    <text evidence="9">Catalyzes the conversion of 7,8-dihydroneopterin to 6-hydroxymethyl-7,8-dihydropterin.</text>
</comment>
<comment type="similarity">
    <text evidence="9">Belongs to the DHNA family.</text>
</comment>
<dbReference type="NCBIfam" id="TIGR00526">
    <property type="entry name" value="folB_dom"/>
    <property type="match status" value="1"/>
</dbReference>
<comment type="catalytic activity">
    <reaction evidence="1">
        <text>6-hydroxymethyl-7,8-dihydropterin + ATP = (7,8-dihydropterin-6-yl)methyl diphosphate + AMP + H(+)</text>
        <dbReference type="Rhea" id="RHEA:11412"/>
        <dbReference type="ChEBI" id="CHEBI:15378"/>
        <dbReference type="ChEBI" id="CHEBI:30616"/>
        <dbReference type="ChEBI" id="CHEBI:44841"/>
        <dbReference type="ChEBI" id="CHEBI:72950"/>
        <dbReference type="ChEBI" id="CHEBI:456215"/>
        <dbReference type="EC" id="2.7.6.3"/>
    </reaction>
</comment>
<dbReference type="InterPro" id="IPR006156">
    <property type="entry name" value="Dihydroneopterin_aldolase"/>
</dbReference>
<dbReference type="SMART" id="SM00905">
    <property type="entry name" value="FolB"/>
    <property type="match status" value="1"/>
</dbReference>
<dbReference type="Pfam" id="PF02152">
    <property type="entry name" value="FolB"/>
    <property type="match status" value="1"/>
</dbReference>
<feature type="region of interest" description="Disordered" evidence="10">
    <location>
        <begin position="162"/>
        <end position="230"/>
    </location>
</feature>
<keyword evidence="7" id="KW-0067">ATP-binding</keyword>
<dbReference type="Gene3D" id="3.30.70.560">
    <property type="entry name" value="7,8-Dihydro-6-hydroxymethylpterin-pyrophosphokinase HPPK"/>
    <property type="match status" value="1"/>
</dbReference>
<evidence type="ECO:0000313" key="12">
    <source>
        <dbReference type="EMBL" id="QWC16664.1"/>
    </source>
</evidence>
<dbReference type="PANTHER" id="PTHR43071:SF1">
    <property type="entry name" value="2-AMINO-4-HYDROXY-6-HYDROXYMETHYLDIHYDROPTERIDINE PYROPHOSPHOKINASE"/>
    <property type="match status" value="1"/>
</dbReference>
<comment type="similarity">
    <text evidence="3">In the N-terminal section; belongs to the DHNA family.</text>
</comment>
<evidence type="ECO:0000256" key="5">
    <source>
        <dbReference type="ARBA" id="ARBA00022741"/>
    </source>
</evidence>
<dbReference type="Proteomes" id="UP000679335">
    <property type="component" value="Chromosome"/>
</dbReference>
<dbReference type="EMBL" id="CP076023">
    <property type="protein sequence ID" value="QWC16664.1"/>
    <property type="molecule type" value="Genomic_DNA"/>
</dbReference>
<dbReference type="CDD" id="cd00534">
    <property type="entry name" value="DHNA_DHNTPE"/>
    <property type="match status" value="1"/>
</dbReference>
<evidence type="ECO:0000256" key="7">
    <source>
        <dbReference type="ARBA" id="ARBA00022840"/>
    </source>
</evidence>
<evidence type="ECO:0000259" key="11">
    <source>
        <dbReference type="PROSITE" id="PS00794"/>
    </source>
</evidence>
<keyword evidence="13" id="KW-1185">Reference proteome</keyword>
<evidence type="ECO:0000256" key="6">
    <source>
        <dbReference type="ARBA" id="ARBA00022777"/>
    </source>
</evidence>
<dbReference type="GO" id="GO:0003848">
    <property type="term" value="F:2-amino-4-hydroxy-6-hydroxymethyldihydropteridine diphosphokinase activity"/>
    <property type="evidence" value="ECO:0007669"/>
    <property type="project" value="UniProtKB-EC"/>
</dbReference>
<accession>A0ABX8GKF7</accession>
<dbReference type="PANTHER" id="PTHR43071">
    <property type="entry name" value="2-AMINO-4-HYDROXY-6-HYDROXYMETHYLDIHYDROPTERIDINE PYROPHOSPHOKINASE"/>
    <property type="match status" value="1"/>
</dbReference>
<organism evidence="12 13">
    <name type="scientific">Cellulomonas dongxiuzhuiae</name>
    <dbReference type="NCBI Taxonomy" id="2819979"/>
    <lineage>
        <taxon>Bacteria</taxon>
        <taxon>Bacillati</taxon>
        <taxon>Actinomycetota</taxon>
        <taxon>Actinomycetes</taxon>
        <taxon>Micrococcales</taxon>
        <taxon>Cellulomonadaceae</taxon>
        <taxon>Cellulomonas</taxon>
    </lineage>
</organism>
<dbReference type="InterPro" id="IPR006157">
    <property type="entry name" value="FolB_dom"/>
</dbReference>
<dbReference type="NCBIfam" id="TIGR01498">
    <property type="entry name" value="folK"/>
    <property type="match status" value="1"/>
</dbReference>
<keyword evidence="5" id="KW-0547">Nucleotide-binding</keyword>
<evidence type="ECO:0000256" key="2">
    <source>
        <dbReference type="ARBA" id="ARBA00005051"/>
    </source>
</evidence>
<proteinExistence type="inferred from homology"/>
<reference evidence="12 13" key="1">
    <citation type="submission" date="2021-05" db="EMBL/GenBank/DDBJ databases">
        <title>Novel species in genus Cellulomonas.</title>
        <authorList>
            <person name="Zhang G."/>
        </authorList>
    </citation>
    <scope>NUCLEOTIDE SEQUENCE [LARGE SCALE GENOMIC DNA]</scope>
    <source>
        <strain evidence="13">zg-ZUI157</strain>
    </source>
</reference>
<dbReference type="InterPro" id="IPR000550">
    <property type="entry name" value="Hppk"/>
</dbReference>
<feature type="region of interest" description="Disordered" evidence="10">
    <location>
        <begin position="136"/>
        <end position="155"/>
    </location>
</feature>
<dbReference type="Gene3D" id="3.30.1130.10">
    <property type="match status" value="1"/>
</dbReference>